<dbReference type="GO" id="GO:0005506">
    <property type="term" value="F:iron ion binding"/>
    <property type="evidence" value="ECO:0007669"/>
    <property type="project" value="UniProtKB-UniRule"/>
</dbReference>
<organism evidence="13 14">
    <name type="scientific">Phascolarctos cinereus</name>
    <name type="common">Koala</name>
    <dbReference type="NCBI Taxonomy" id="38626"/>
    <lineage>
        <taxon>Eukaryota</taxon>
        <taxon>Metazoa</taxon>
        <taxon>Chordata</taxon>
        <taxon>Craniata</taxon>
        <taxon>Vertebrata</taxon>
        <taxon>Euteleostomi</taxon>
        <taxon>Mammalia</taxon>
        <taxon>Metatheria</taxon>
        <taxon>Diprotodontia</taxon>
        <taxon>Phascolarctidae</taxon>
        <taxon>Phascolarctos</taxon>
    </lineage>
</organism>
<dbReference type="GO" id="GO:0009804">
    <property type="term" value="P:coumarin metabolic process"/>
    <property type="evidence" value="ECO:0007669"/>
    <property type="project" value="Ensembl"/>
</dbReference>
<evidence type="ECO:0000256" key="3">
    <source>
        <dbReference type="ARBA" id="ARBA00010617"/>
    </source>
</evidence>
<comment type="subcellular location">
    <subcellularLocation>
        <location evidence="12">Endoplasmic reticulum membrane</location>
    </subcellularLocation>
    <subcellularLocation>
        <location evidence="12">Microsome membrane</location>
    </subcellularLocation>
    <subcellularLocation>
        <location evidence="2">Membrane</location>
    </subcellularLocation>
</comment>
<dbReference type="EC" id="1.14.14.-" evidence="12"/>
<dbReference type="GO" id="GO:0020037">
    <property type="term" value="F:heme binding"/>
    <property type="evidence" value="ECO:0007669"/>
    <property type="project" value="UniProtKB-UniRule"/>
</dbReference>
<reference evidence="14" key="1">
    <citation type="submission" date="2025-08" db="UniProtKB">
        <authorList>
            <consortium name="RefSeq"/>
        </authorList>
    </citation>
    <scope>IDENTIFICATION</scope>
    <source>
        <tissue evidence="14">Spleen</tissue>
    </source>
</reference>
<dbReference type="FunFam" id="1.10.630.10:FF:000004">
    <property type="entry name" value="cytochrome P450 2D15 isoform X1"/>
    <property type="match status" value="1"/>
</dbReference>
<protein>
    <recommendedName>
        <fullName evidence="12">Cytochrome P450</fullName>
        <ecNumber evidence="12">1.14.14.-</ecNumber>
    </recommendedName>
</protein>
<dbReference type="GO" id="GO:0005739">
    <property type="term" value="C:mitochondrion"/>
    <property type="evidence" value="ECO:0007669"/>
    <property type="project" value="Ensembl"/>
</dbReference>
<keyword evidence="4 10" id="KW-0349">Heme</keyword>
<dbReference type="GO" id="GO:0033076">
    <property type="term" value="P:isoquinoline alkaloid metabolic process"/>
    <property type="evidence" value="ECO:0007669"/>
    <property type="project" value="Ensembl"/>
</dbReference>
<dbReference type="InterPro" id="IPR002401">
    <property type="entry name" value="Cyt_P450_E_grp-I"/>
</dbReference>
<dbReference type="InterPro" id="IPR050182">
    <property type="entry name" value="Cytochrome_P450_fam2"/>
</dbReference>
<dbReference type="GO" id="GO:0009822">
    <property type="term" value="P:alkaloid catabolic process"/>
    <property type="evidence" value="ECO:0007669"/>
    <property type="project" value="Ensembl"/>
</dbReference>
<evidence type="ECO:0000256" key="8">
    <source>
        <dbReference type="ARBA" id="ARBA00023033"/>
    </source>
</evidence>
<evidence type="ECO:0000256" key="6">
    <source>
        <dbReference type="ARBA" id="ARBA00023002"/>
    </source>
</evidence>
<evidence type="ECO:0000313" key="14">
    <source>
        <dbReference type="RefSeq" id="XP_020838428.1"/>
    </source>
</evidence>
<feature type="binding site" description="axial binding residue" evidence="10">
    <location>
        <position position="448"/>
    </location>
    <ligand>
        <name>heme</name>
        <dbReference type="ChEBI" id="CHEBI:30413"/>
    </ligand>
    <ligandPart>
        <name>Fe</name>
        <dbReference type="ChEBI" id="CHEBI:18248"/>
    </ligandPart>
</feature>
<dbReference type="InterPro" id="IPR001128">
    <property type="entry name" value="Cyt_P450"/>
</dbReference>
<keyword evidence="13" id="KW-1185">Reference proteome</keyword>
<evidence type="ECO:0000256" key="5">
    <source>
        <dbReference type="ARBA" id="ARBA00022723"/>
    </source>
</evidence>
<evidence type="ECO:0000256" key="10">
    <source>
        <dbReference type="PIRSR" id="PIRSR602401-1"/>
    </source>
</evidence>
<evidence type="ECO:0000256" key="1">
    <source>
        <dbReference type="ARBA" id="ARBA00001971"/>
    </source>
</evidence>
<dbReference type="GO" id="GO:0062189">
    <property type="term" value="F:anandamide 14,15 epoxidase activity"/>
    <property type="evidence" value="ECO:0007669"/>
    <property type="project" value="Ensembl"/>
</dbReference>
<evidence type="ECO:0000256" key="2">
    <source>
        <dbReference type="ARBA" id="ARBA00004370"/>
    </source>
</evidence>
<dbReference type="GO" id="GO:0062188">
    <property type="term" value="F:anandamide 11,12 epoxidase activity"/>
    <property type="evidence" value="ECO:0007669"/>
    <property type="project" value="Ensembl"/>
</dbReference>
<keyword evidence="8 11" id="KW-0503">Monooxygenase</keyword>
<dbReference type="PRINTS" id="PR01686">
    <property type="entry name" value="EP450ICYP2D"/>
</dbReference>
<dbReference type="PANTHER" id="PTHR24300:SF1">
    <property type="entry name" value="CYTOCHROME P450 2D6-RELATED"/>
    <property type="match status" value="1"/>
</dbReference>
<dbReference type="Proteomes" id="UP000515140">
    <property type="component" value="Unplaced"/>
</dbReference>
<dbReference type="RefSeq" id="XP_020838428.1">
    <property type="nucleotide sequence ID" value="XM_020982769.1"/>
</dbReference>
<dbReference type="FunCoup" id="A0A6P5JZU0">
    <property type="interactions" value="531"/>
</dbReference>
<dbReference type="InterPro" id="IPR036396">
    <property type="entry name" value="Cyt_P450_sf"/>
</dbReference>
<dbReference type="PRINTS" id="PR00463">
    <property type="entry name" value="EP450I"/>
</dbReference>
<keyword evidence="9" id="KW-0472">Membrane</keyword>
<dbReference type="GeneID" id="110205862"/>
<evidence type="ECO:0000313" key="13">
    <source>
        <dbReference type="Proteomes" id="UP000515140"/>
    </source>
</evidence>
<dbReference type="SUPFAM" id="SSF48264">
    <property type="entry name" value="Cytochrome P450"/>
    <property type="match status" value="1"/>
</dbReference>
<sequence length="502" mass="57142">MALVAQLFCWQTLTTMVLALTVFVFLLEFSKQWRRSPRYPSGPTRIPLLGNMLQVDFQNLHGCFRELRETFGDVFSLQMARTPVVVLNGLDAVREALVQKSEDTSDRPYSPVYHHLGFGPSAEGVIMARYGEAWKEQRRFSLTTLRNFGLGKQSLEQWVTTEAAFLCSAFASKKGRPFDPRYLLSCCVTNVISSLTYGNRFSYDDQKLQKLLSLLEISLKEDTGLIREVVNEFPVLLSIPGLPQWLFQGQRAFFDILDEFLKEHKETLDPAHPRDLTDAFLMEMEKVKGIPGTSFNPENLRMVIGDLFTAGMATTATTLQWALLLLLLHPSVQRRVQEEVDRVIGRSRRPTVKDQAHMPFTNAVIHEVQRFSDIIPLGVPHRTSRDTEIQGFFIPKGTTLIANLSSVLKDESSWEQPYRFHPEHFLDAKGHFVKPEAFIPFSAGRRVCLGEPLAKMELFLFFTSLLQDFNFVLPPGNPLPSDKPNISFILNPQPFQLCAMPR</sequence>
<proteinExistence type="inferred from homology"/>
<dbReference type="GO" id="GO:0016098">
    <property type="term" value="P:monoterpenoid metabolic process"/>
    <property type="evidence" value="ECO:0007669"/>
    <property type="project" value="Ensembl"/>
</dbReference>
<keyword evidence="6 11" id="KW-0560">Oxidoreductase</keyword>
<dbReference type="GO" id="GO:0062187">
    <property type="term" value="F:anandamide 8,9 epoxidase activity"/>
    <property type="evidence" value="ECO:0007669"/>
    <property type="project" value="Ensembl"/>
</dbReference>
<keyword evidence="5 10" id="KW-0479">Metal-binding</keyword>
<dbReference type="PROSITE" id="PS00086">
    <property type="entry name" value="CYTOCHROME_P450"/>
    <property type="match status" value="1"/>
</dbReference>
<dbReference type="GO" id="GO:0090350">
    <property type="term" value="P:negative regulation of organofluorine metabolic process"/>
    <property type="evidence" value="ECO:0007669"/>
    <property type="project" value="Ensembl"/>
</dbReference>
<dbReference type="GO" id="GO:0019369">
    <property type="term" value="P:arachidonate metabolic process"/>
    <property type="evidence" value="ECO:0007669"/>
    <property type="project" value="TreeGrafter"/>
</dbReference>
<accession>A0A6P5JZU0</accession>
<dbReference type="PANTHER" id="PTHR24300">
    <property type="entry name" value="CYTOCHROME P450 508A4-RELATED"/>
    <property type="match status" value="1"/>
</dbReference>
<dbReference type="GO" id="GO:0042572">
    <property type="term" value="P:retinol metabolic process"/>
    <property type="evidence" value="ECO:0007669"/>
    <property type="project" value="Ensembl"/>
</dbReference>
<comment type="function">
    <text evidence="12">Cytochromes P450 are a group of heme-thiolate monooxygenases. In liver microsomes, this enzyme is involved in an NADPH-dependent electron transport pathway. It oxidizes a variety of structurally unrelated compounds, including steroids, fatty acids, and xenobiotics.</text>
</comment>
<evidence type="ECO:0000256" key="11">
    <source>
        <dbReference type="RuleBase" id="RU000461"/>
    </source>
</evidence>
<gene>
    <name evidence="14" type="primary">LOC110205862</name>
</gene>
<dbReference type="InParanoid" id="A0A6P5JZU0"/>
<evidence type="ECO:0000256" key="7">
    <source>
        <dbReference type="ARBA" id="ARBA00023004"/>
    </source>
</evidence>
<dbReference type="Pfam" id="PF00067">
    <property type="entry name" value="p450"/>
    <property type="match status" value="1"/>
</dbReference>
<dbReference type="AlphaFoldDB" id="A0A6P5JZU0"/>
<dbReference type="GO" id="GO:0008210">
    <property type="term" value="P:estrogen metabolic process"/>
    <property type="evidence" value="ECO:0007669"/>
    <property type="project" value="Ensembl"/>
</dbReference>
<dbReference type="GO" id="GO:0016712">
    <property type="term" value="F:oxidoreductase activity, acting on paired donors, with incorporation or reduction of molecular oxygen, reduced flavin or flavoprotein as one donor, and incorporation of one atom of oxygen"/>
    <property type="evidence" value="ECO:0007669"/>
    <property type="project" value="InterPro"/>
</dbReference>
<dbReference type="InterPro" id="IPR017972">
    <property type="entry name" value="Cyt_P450_CS"/>
</dbReference>
<name>A0A6P5JZU0_PHACI</name>
<dbReference type="PRINTS" id="PR00385">
    <property type="entry name" value="P450"/>
</dbReference>
<keyword evidence="7 10" id="KW-0408">Iron</keyword>
<evidence type="ECO:0000256" key="12">
    <source>
        <dbReference type="RuleBase" id="RU368047"/>
    </source>
</evidence>
<dbReference type="Gene3D" id="1.10.630.10">
    <property type="entry name" value="Cytochrome P450"/>
    <property type="match status" value="1"/>
</dbReference>
<comment type="cofactor">
    <cofactor evidence="1 10 12">
        <name>heme</name>
        <dbReference type="ChEBI" id="CHEBI:30413"/>
    </cofactor>
</comment>
<dbReference type="GO" id="GO:0005789">
    <property type="term" value="C:endoplasmic reticulum membrane"/>
    <property type="evidence" value="ECO:0007669"/>
    <property type="project" value="UniProtKB-SubCell"/>
</dbReference>
<dbReference type="GO" id="GO:0042178">
    <property type="term" value="P:xenobiotic catabolic process"/>
    <property type="evidence" value="ECO:0007669"/>
    <property type="project" value="Ensembl"/>
</dbReference>
<evidence type="ECO:0000256" key="9">
    <source>
        <dbReference type="ARBA" id="ARBA00023136"/>
    </source>
</evidence>
<dbReference type="InterPro" id="IPR008069">
    <property type="entry name" value="Cyt_P450_E_grp-I_CYP2D-like"/>
</dbReference>
<dbReference type="KEGG" id="pcw:110205862"/>
<dbReference type="GO" id="GO:0070989">
    <property type="term" value="P:oxidative demethylation"/>
    <property type="evidence" value="ECO:0007669"/>
    <property type="project" value="Ensembl"/>
</dbReference>
<evidence type="ECO:0000256" key="4">
    <source>
        <dbReference type="ARBA" id="ARBA00022617"/>
    </source>
</evidence>
<comment type="similarity">
    <text evidence="3 11">Belongs to the cytochrome P450 family.</text>
</comment>